<evidence type="ECO:0000313" key="2">
    <source>
        <dbReference type="Proteomes" id="UP000438429"/>
    </source>
</evidence>
<comment type="caution">
    <text evidence="1">The sequence shown here is derived from an EMBL/GenBank/DDBJ whole genome shotgun (WGS) entry which is preliminary data.</text>
</comment>
<reference evidence="1 2" key="1">
    <citation type="submission" date="2019-06" db="EMBL/GenBank/DDBJ databases">
        <title>Draft genomes of female and male turbot (Scophthalmus maximus).</title>
        <authorList>
            <person name="Xu H."/>
            <person name="Xu X.-W."/>
            <person name="Shao C."/>
            <person name="Chen S."/>
        </authorList>
    </citation>
    <scope>NUCLEOTIDE SEQUENCE [LARGE SCALE GENOMIC DNA]</scope>
    <source>
        <strain evidence="1">Ysfricsl-2016a</strain>
        <tissue evidence="1">Blood</tissue>
    </source>
</reference>
<name>A0A6A4T372_SCOMX</name>
<proteinExistence type="predicted"/>
<dbReference type="Proteomes" id="UP000438429">
    <property type="component" value="Unassembled WGS sequence"/>
</dbReference>
<gene>
    <name evidence="1" type="ORF">F2P81_007800</name>
</gene>
<evidence type="ECO:0000313" key="1">
    <source>
        <dbReference type="EMBL" id="KAF0039565.1"/>
    </source>
</evidence>
<organism evidence="1 2">
    <name type="scientific">Scophthalmus maximus</name>
    <name type="common">Turbot</name>
    <name type="synonym">Psetta maxima</name>
    <dbReference type="NCBI Taxonomy" id="52904"/>
    <lineage>
        <taxon>Eukaryota</taxon>
        <taxon>Metazoa</taxon>
        <taxon>Chordata</taxon>
        <taxon>Craniata</taxon>
        <taxon>Vertebrata</taxon>
        <taxon>Euteleostomi</taxon>
        <taxon>Actinopterygii</taxon>
        <taxon>Neopterygii</taxon>
        <taxon>Teleostei</taxon>
        <taxon>Neoteleostei</taxon>
        <taxon>Acanthomorphata</taxon>
        <taxon>Carangaria</taxon>
        <taxon>Pleuronectiformes</taxon>
        <taxon>Pleuronectoidei</taxon>
        <taxon>Scophthalmidae</taxon>
        <taxon>Scophthalmus</taxon>
    </lineage>
</organism>
<sequence>MLSYSDKDQDRGKSADKNTRRSHANFLFATIKAAIRRSSVSPPNVFPEVGLSSPDHRNINIHHNLFIVFHNDEGDAGIESQCAAATFTFTRKTFSASIKSLRLNQATIDIIGSAYSMSSQRPVQLRQ</sequence>
<protein>
    <submittedName>
        <fullName evidence="1">Uncharacterized protein</fullName>
    </submittedName>
</protein>
<accession>A0A6A4T372</accession>
<dbReference type="AlphaFoldDB" id="A0A6A4T372"/>
<dbReference type="EMBL" id="VEVO01000007">
    <property type="protein sequence ID" value="KAF0039565.1"/>
    <property type="molecule type" value="Genomic_DNA"/>
</dbReference>